<keyword evidence="3" id="KW-0479">Metal-binding</keyword>
<comment type="caution">
    <text evidence="10">The sequence shown here is derived from an EMBL/GenBank/DDBJ whole genome shotgun (WGS) entry which is preliminary data.</text>
</comment>
<dbReference type="Proteomes" id="UP001148313">
    <property type="component" value="Unassembled WGS sequence"/>
</dbReference>
<sequence length="426" mass="46569">MPHSSVSRVFGKRSKQHTIILASGDEIRHWTIRPWMLGIAASFLAVTAIGYLLGTTYLVLRDDLIGAAMARQARMQHAYEDRIASLRSQVDRITSRQLLDQQLMDDKMTRLMEQQAMLSTRHGRLDMLLKRADVVEVVPAQIPVPTARPENAAPTETKKQASAEQNGKKQRLALGSNDLSLRTTSRMSYAEIAEQPAHQADEIFNNVLSSLQTMEQEQLKKVRALATNAYQTAETIHSILRDTGVSAGTNGGVGGPFIDPESPVAFDATLNNLGAALDTLEQAKTLATRIPVGNPVPNHPVSSRFGQRRDPFLKRMAHHAGIDFRIPYGQPVYSTASGKVTTAGRKGGYGKMIEIDHGNGITTRYAHLSRLSVKVGDTVTVGAKIGAAGSTGRSTGPHLHYEVRINDHAVNPQRFLTAGKQLQSYL</sequence>
<evidence type="ECO:0000313" key="10">
    <source>
        <dbReference type="EMBL" id="MDA4847805.1"/>
    </source>
</evidence>
<dbReference type="PANTHER" id="PTHR21666">
    <property type="entry name" value="PEPTIDASE-RELATED"/>
    <property type="match status" value="1"/>
</dbReference>
<keyword evidence="11" id="KW-1185">Reference proteome</keyword>
<keyword evidence="6" id="KW-0482">Metalloprotease</keyword>
<dbReference type="Pfam" id="PF01551">
    <property type="entry name" value="Peptidase_M23"/>
    <property type="match status" value="1"/>
</dbReference>
<feature type="domain" description="M23ase beta-sheet core" evidence="9">
    <location>
        <begin position="318"/>
        <end position="412"/>
    </location>
</feature>
<keyword evidence="2" id="KW-0645">Protease</keyword>
<organism evidence="10 11">
    <name type="scientific">Hoeflea poritis</name>
    <dbReference type="NCBI Taxonomy" id="2993659"/>
    <lineage>
        <taxon>Bacteria</taxon>
        <taxon>Pseudomonadati</taxon>
        <taxon>Pseudomonadota</taxon>
        <taxon>Alphaproteobacteria</taxon>
        <taxon>Hyphomicrobiales</taxon>
        <taxon>Rhizobiaceae</taxon>
        <taxon>Hoeflea</taxon>
    </lineage>
</organism>
<dbReference type="RefSeq" id="WP_271091644.1">
    <property type="nucleotide sequence ID" value="NZ_JAPJZH010000015.1"/>
</dbReference>
<protein>
    <submittedName>
        <fullName evidence="10">M23 family metallopeptidase</fullName>
    </submittedName>
</protein>
<gene>
    <name evidence="10" type="ORF">OOZ53_20765</name>
</gene>
<proteinExistence type="predicted"/>
<evidence type="ECO:0000256" key="4">
    <source>
        <dbReference type="ARBA" id="ARBA00022801"/>
    </source>
</evidence>
<feature type="region of interest" description="Disordered" evidence="7">
    <location>
        <begin position="145"/>
        <end position="175"/>
    </location>
</feature>
<feature type="transmembrane region" description="Helical" evidence="8">
    <location>
        <begin position="35"/>
        <end position="60"/>
    </location>
</feature>
<evidence type="ECO:0000256" key="3">
    <source>
        <dbReference type="ARBA" id="ARBA00022723"/>
    </source>
</evidence>
<dbReference type="Gene3D" id="2.70.70.10">
    <property type="entry name" value="Glucose Permease (Domain IIA)"/>
    <property type="match status" value="1"/>
</dbReference>
<evidence type="ECO:0000256" key="8">
    <source>
        <dbReference type="SAM" id="Phobius"/>
    </source>
</evidence>
<name>A0ABT4VSX1_9HYPH</name>
<dbReference type="InterPro" id="IPR011055">
    <property type="entry name" value="Dup_hybrid_motif"/>
</dbReference>
<accession>A0ABT4VSX1</accession>
<dbReference type="CDD" id="cd12797">
    <property type="entry name" value="M23_peptidase"/>
    <property type="match status" value="1"/>
</dbReference>
<evidence type="ECO:0000259" key="9">
    <source>
        <dbReference type="Pfam" id="PF01551"/>
    </source>
</evidence>
<evidence type="ECO:0000256" key="2">
    <source>
        <dbReference type="ARBA" id="ARBA00022670"/>
    </source>
</evidence>
<dbReference type="InterPro" id="IPR050570">
    <property type="entry name" value="Cell_wall_metabolism_enzyme"/>
</dbReference>
<keyword evidence="4" id="KW-0378">Hydrolase</keyword>
<keyword evidence="8" id="KW-0472">Membrane</keyword>
<evidence type="ECO:0000256" key="6">
    <source>
        <dbReference type="ARBA" id="ARBA00023049"/>
    </source>
</evidence>
<dbReference type="SUPFAM" id="SSF51261">
    <property type="entry name" value="Duplicated hybrid motif"/>
    <property type="match status" value="1"/>
</dbReference>
<evidence type="ECO:0000256" key="1">
    <source>
        <dbReference type="ARBA" id="ARBA00001947"/>
    </source>
</evidence>
<keyword evidence="8" id="KW-0812">Transmembrane</keyword>
<evidence type="ECO:0000256" key="7">
    <source>
        <dbReference type="SAM" id="MobiDB-lite"/>
    </source>
</evidence>
<dbReference type="EMBL" id="JAPJZH010000015">
    <property type="protein sequence ID" value="MDA4847805.1"/>
    <property type="molecule type" value="Genomic_DNA"/>
</dbReference>
<comment type="cofactor">
    <cofactor evidence="1">
        <name>Zn(2+)</name>
        <dbReference type="ChEBI" id="CHEBI:29105"/>
    </cofactor>
</comment>
<keyword evidence="5" id="KW-0862">Zinc</keyword>
<keyword evidence="8" id="KW-1133">Transmembrane helix</keyword>
<dbReference type="PANTHER" id="PTHR21666:SF288">
    <property type="entry name" value="CELL DIVISION PROTEIN YTFB"/>
    <property type="match status" value="1"/>
</dbReference>
<dbReference type="InterPro" id="IPR016047">
    <property type="entry name" value="M23ase_b-sheet_dom"/>
</dbReference>
<evidence type="ECO:0000256" key="5">
    <source>
        <dbReference type="ARBA" id="ARBA00022833"/>
    </source>
</evidence>
<evidence type="ECO:0000313" key="11">
    <source>
        <dbReference type="Proteomes" id="UP001148313"/>
    </source>
</evidence>
<reference evidence="10" key="1">
    <citation type="submission" date="2022-11" db="EMBL/GenBank/DDBJ databases">
        <title>Hoeflea poritis sp. nov., isolated from scleractinian coral Porites lutea.</title>
        <authorList>
            <person name="Zhang G."/>
            <person name="Wei Q."/>
            <person name="Cai L."/>
        </authorList>
    </citation>
    <scope>NUCLEOTIDE SEQUENCE</scope>
    <source>
        <strain evidence="10">E7-10</strain>
    </source>
</reference>